<dbReference type="InterPro" id="IPR008972">
    <property type="entry name" value="Cupredoxin"/>
</dbReference>
<dbReference type="InterPro" id="IPR001117">
    <property type="entry name" value="Cu-oxidase_2nd"/>
</dbReference>
<dbReference type="InterPro" id="IPR045087">
    <property type="entry name" value="Cu-oxidase_fam"/>
</dbReference>
<feature type="domain" description="Plastocyanin-like" evidence="3">
    <location>
        <begin position="5"/>
        <end position="81"/>
    </location>
</feature>
<evidence type="ECO:0000313" key="5">
    <source>
        <dbReference type="EMBL" id="KAE8684538.1"/>
    </source>
</evidence>
<evidence type="ECO:0000259" key="4">
    <source>
        <dbReference type="Pfam" id="PF07731"/>
    </source>
</evidence>
<dbReference type="PANTHER" id="PTHR11709:SF443">
    <property type="entry name" value="LACCASE-15"/>
    <property type="match status" value="1"/>
</dbReference>
<dbReference type="Proteomes" id="UP000436088">
    <property type="component" value="Unassembled WGS sequence"/>
</dbReference>
<dbReference type="Gene3D" id="2.60.40.420">
    <property type="entry name" value="Cupredoxins - blue copper proteins"/>
    <property type="match status" value="2"/>
</dbReference>
<keyword evidence="2" id="KW-0325">Glycoprotein</keyword>
<evidence type="ECO:0000256" key="2">
    <source>
        <dbReference type="ARBA" id="ARBA00023180"/>
    </source>
</evidence>
<feature type="domain" description="Plastocyanin-like" evidence="4">
    <location>
        <begin position="194"/>
        <end position="288"/>
    </location>
</feature>
<comment type="similarity">
    <text evidence="1">Belongs to the multicopper oxidase family.</text>
</comment>
<evidence type="ECO:0000313" key="6">
    <source>
        <dbReference type="Proteomes" id="UP000436088"/>
    </source>
</evidence>
<dbReference type="InterPro" id="IPR011706">
    <property type="entry name" value="Cu-oxidase_C"/>
</dbReference>
<organism evidence="5 6">
    <name type="scientific">Hibiscus syriacus</name>
    <name type="common">Rose of Sharon</name>
    <dbReference type="NCBI Taxonomy" id="106335"/>
    <lineage>
        <taxon>Eukaryota</taxon>
        <taxon>Viridiplantae</taxon>
        <taxon>Streptophyta</taxon>
        <taxon>Embryophyta</taxon>
        <taxon>Tracheophyta</taxon>
        <taxon>Spermatophyta</taxon>
        <taxon>Magnoliopsida</taxon>
        <taxon>eudicotyledons</taxon>
        <taxon>Gunneridae</taxon>
        <taxon>Pentapetalae</taxon>
        <taxon>rosids</taxon>
        <taxon>malvids</taxon>
        <taxon>Malvales</taxon>
        <taxon>Malvaceae</taxon>
        <taxon>Malvoideae</taxon>
        <taxon>Hibiscus</taxon>
    </lineage>
</organism>
<proteinExistence type="inferred from homology"/>
<dbReference type="EMBL" id="VEPZ02001238">
    <property type="protein sequence ID" value="KAE8684538.1"/>
    <property type="molecule type" value="Genomic_DNA"/>
</dbReference>
<dbReference type="AlphaFoldDB" id="A0A6A2YYB3"/>
<dbReference type="GO" id="GO:0016491">
    <property type="term" value="F:oxidoreductase activity"/>
    <property type="evidence" value="ECO:0007669"/>
    <property type="project" value="InterPro"/>
</dbReference>
<dbReference type="Pfam" id="PF07731">
    <property type="entry name" value="Cu-oxidase_2"/>
    <property type="match status" value="1"/>
</dbReference>
<reference evidence="5" key="1">
    <citation type="submission" date="2019-09" db="EMBL/GenBank/DDBJ databases">
        <title>Draft genome information of white flower Hibiscus syriacus.</title>
        <authorList>
            <person name="Kim Y.-M."/>
        </authorList>
    </citation>
    <scope>NUCLEOTIDE SEQUENCE [LARGE SCALE GENOMIC DNA]</scope>
    <source>
        <strain evidence="5">YM2019G1</strain>
    </source>
</reference>
<protein>
    <submittedName>
        <fullName evidence="5">Uncharacterized protein</fullName>
    </submittedName>
</protein>
<keyword evidence="6" id="KW-1185">Reference proteome</keyword>
<evidence type="ECO:0000259" key="3">
    <source>
        <dbReference type="Pfam" id="PF00394"/>
    </source>
</evidence>
<dbReference type="SUPFAM" id="SSF49503">
    <property type="entry name" value="Cupredoxins"/>
    <property type="match status" value="2"/>
</dbReference>
<gene>
    <name evidence="5" type="ORF">F3Y22_tig00111128pilonHSYRG00165</name>
</gene>
<evidence type="ECO:0000256" key="1">
    <source>
        <dbReference type="ARBA" id="ARBA00010609"/>
    </source>
</evidence>
<sequence>MNVILFFAIKKHNLTVVGVDATYTKPLSSEYVTIGPGQTVNALLSANQKPDRYYIDARAYSTGPNPVFDNSTTTAIVQYRGKYTYSFPSLPSLPFYNDTNATFTFFGNLKSLDDKYHPIGVPLDIGNRIMTMISKMKGLFLGSNSSKSSLYKILVMKIPAYIIFSKSIISQAPDIGLRLFKRFGAIMNNISFVSPSTVVLQAYYQHTNVNTTVEIVLQGTTLLGGIDHLIHLNGYNFYIVGFGFRNFDIYKYPLRYSLKDPPLQNTAVIPIDGWITMRFKIDNPERHMTWGMKTIFIVKDGEQPDESPPPDIPPC</sequence>
<dbReference type="GO" id="GO:0005507">
    <property type="term" value="F:copper ion binding"/>
    <property type="evidence" value="ECO:0007669"/>
    <property type="project" value="InterPro"/>
</dbReference>
<dbReference type="Pfam" id="PF00394">
    <property type="entry name" value="Cu-oxidase"/>
    <property type="match status" value="1"/>
</dbReference>
<name>A0A6A2YYB3_HIBSY</name>
<accession>A0A6A2YYB3</accession>
<comment type="caution">
    <text evidence="5">The sequence shown here is derived from an EMBL/GenBank/DDBJ whole genome shotgun (WGS) entry which is preliminary data.</text>
</comment>
<dbReference type="PANTHER" id="PTHR11709">
    <property type="entry name" value="MULTI-COPPER OXIDASE"/>
    <property type="match status" value="1"/>
</dbReference>